<dbReference type="InterPro" id="IPR001162">
    <property type="entry name" value="UvrC_RNase_H_dom"/>
</dbReference>
<feature type="coiled-coil region" evidence="8">
    <location>
        <begin position="358"/>
        <end position="395"/>
    </location>
</feature>
<dbReference type="GO" id="GO:0003677">
    <property type="term" value="F:DNA binding"/>
    <property type="evidence" value="ECO:0007669"/>
    <property type="project" value="UniProtKB-UniRule"/>
</dbReference>
<dbReference type="STRING" id="393762.SAMN05660472_02951"/>
<dbReference type="InterPro" id="IPR035901">
    <property type="entry name" value="GIY-YIG_endonuc_sf"/>
</dbReference>
<dbReference type="Gene3D" id="4.10.860.10">
    <property type="entry name" value="UVR domain"/>
    <property type="match status" value="1"/>
</dbReference>
<dbReference type="FunFam" id="3.40.1440.10:FF:000001">
    <property type="entry name" value="UvrABC system protein C"/>
    <property type="match status" value="1"/>
</dbReference>
<dbReference type="GO" id="GO:0005737">
    <property type="term" value="C:cytoplasm"/>
    <property type="evidence" value="ECO:0007669"/>
    <property type="project" value="UniProtKB-SubCell"/>
</dbReference>
<dbReference type="PROSITE" id="PS50177">
    <property type="entry name" value="NTF2_DOMAIN"/>
    <property type="match status" value="1"/>
</dbReference>
<dbReference type="PANTHER" id="PTHR30562:SF1">
    <property type="entry name" value="UVRABC SYSTEM PROTEIN C"/>
    <property type="match status" value="1"/>
</dbReference>
<dbReference type="GO" id="GO:0009432">
    <property type="term" value="P:SOS response"/>
    <property type="evidence" value="ECO:0007669"/>
    <property type="project" value="UniProtKB-UniRule"/>
</dbReference>
<dbReference type="SUPFAM" id="SSF82771">
    <property type="entry name" value="GIY-YIG endonuclease"/>
    <property type="match status" value="1"/>
</dbReference>
<dbReference type="HAMAP" id="MF_00203">
    <property type="entry name" value="UvrC"/>
    <property type="match status" value="1"/>
</dbReference>
<evidence type="ECO:0000259" key="11">
    <source>
        <dbReference type="PROSITE" id="PS50165"/>
    </source>
</evidence>
<dbReference type="Gene3D" id="1.10.150.20">
    <property type="entry name" value="5' to 3' exonuclease, C-terminal subdomain"/>
    <property type="match status" value="1"/>
</dbReference>
<gene>
    <name evidence="7" type="primary">uvrC</name>
    <name evidence="13" type="ORF">SAMN05660472_02951</name>
</gene>
<keyword evidence="3 7" id="KW-0228">DNA excision</keyword>
<dbReference type="GO" id="GO:0009381">
    <property type="term" value="F:excinuclease ABC activity"/>
    <property type="evidence" value="ECO:0007669"/>
    <property type="project" value="UniProtKB-UniRule"/>
</dbReference>
<dbReference type="Gene3D" id="3.40.1440.10">
    <property type="entry name" value="GIY-YIG endonuclease"/>
    <property type="match status" value="1"/>
</dbReference>
<dbReference type="InterPro" id="IPR050066">
    <property type="entry name" value="UvrABC_protein_C"/>
</dbReference>
<dbReference type="NCBIfam" id="NF001824">
    <property type="entry name" value="PRK00558.1-5"/>
    <property type="match status" value="1"/>
</dbReference>
<accession>A0A1G9IUS0</accession>
<evidence type="ECO:0000256" key="2">
    <source>
        <dbReference type="ARBA" id="ARBA00022763"/>
    </source>
</evidence>
<keyword evidence="2 7" id="KW-0227">DNA damage</keyword>
<dbReference type="InterPro" id="IPR036876">
    <property type="entry name" value="UVR_dom_sf"/>
</dbReference>
<dbReference type="NCBIfam" id="TIGR00194">
    <property type="entry name" value="uvrC"/>
    <property type="match status" value="1"/>
</dbReference>
<comment type="subunit">
    <text evidence="7">Interacts with UvrB in an incision complex.</text>
</comment>
<dbReference type="SUPFAM" id="SSF47781">
    <property type="entry name" value="RuvA domain 2-like"/>
    <property type="match status" value="1"/>
</dbReference>
<dbReference type="EMBL" id="FNFP01000013">
    <property type="protein sequence ID" value="SDL28816.1"/>
    <property type="molecule type" value="Genomic_DNA"/>
</dbReference>
<evidence type="ECO:0000256" key="8">
    <source>
        <dbReference type="SAM" id="Coils"/>
    </source>
</evidence>
<evidence type="ECO:0000256" key="4">
    <source>
        <dbReference type="ARBA" id="ARBA00022881"/>
    </source>
</evidence>
<dbReference type="PROSITE" id="PS50165">
    <property type="entry name" value="UVRC"/>
    <property type="match status" value="1"/>
</dbReference>
<evidence type="ECO:0000256" key="5">
    <source>
        <dbReference type="ARBA" id="ARBA00023204"/>
    </source>
</evidence>
<dbReference type="RefSeq" id="WP_090554968.1">
    <property type="nucleotide sequence ID" value="NZ_FNFP01000013.1"/>
</dbReference>
<keyword evidence="6 7" id="KW-0742">SOS response</keyword>
<dbReference type="OrthoDB" id="9804933at2"/>
<dbReference type="SMART" id="SM00465">
    <property type="entry name" value="GIYc"/>
    <property type="match status" value="1"/>
</dbReference>
<dbReference type="InterPro" id="IPR003583">
    <property type="entry name" value="Hlx-hairpin-Hlx_DNA-bd_motif"/>
</dbReference>
<dbReference type="InterPro" id="IPR041663">
    <property type="entry name" value="DisA/LigA_HHH"/>
</dbReference>
<keyword evidence="5 7" id="KW-0234">DNA repair</keyword>
<dbReference type="InterPro" id="IPR004791">
    <property type="entry name" value="UvrC"/>
</dbReference>
<dbReference type="SMART" id="SM00278">
    <property type="entry name" value="HhH1"/>
    <property type="match status" value="2"/>
</dbReference>
<dbReference type="PROSITE" id="PS50164">
    <property type="entry name" value="GIY_YIG"/>
    <property type="match status" value="1"/>
</dbReference>
<dbReference type="InterPro" id="IPR018222">
    <property type="entry name" value="Nuclear_transport_factor_2_euk"/>
</dbReference>
<evidence type="ECO:0000259" key="10">
    <source>
        <dbReference type="PROSITE" id="PS50164"/>
    </source>
</evidence>
<name>A0A1G9IUS0_9FIRM</name>
<dbReference type="Pfam" id="PF02151">
    <property type="entry name" value="UVR"/>
    <property type="match status" value="1"/>
</dbReference>
<dbReference type="Gene3D" id="3.30.420.340">
    <property type="entry name" value="UvrC, RNAse H endonuclease domain"/>
    <property type="match status" value="1"/>
</dbReference>
<feature type="domain" description="GIY-YIG" evidence="10">
    <location>
        <begin position="13"/>
        <end position="92"/>
    </location>
</feature>
<dbReference type="Pfam" id="PF01541">
    <property type="entry name" value="GIY-YIG"/>
    <property type="match status" value="1"/>
</dbReference>
<dbReference type="GO" id="GO:0006289">
    <property type="term" value="P:nucleotide-excision repair"/>
    <property type="evidence" value="ECO:0007669"/>
    <property type="project" value="UniProtKB-UniRule"/>
</dbReference>
<dbReference type="AlphaFoldDB" id="A0A1G9IUS0"/>
<dbReference type="InterPro" id="IPR010994">
    <property type="entry name" value="RuvA_2-like"/>
</dbReference>
<dbReference type="Pfam" id="PF22920">
    <property type="entry name" value="UvrC_RNaseH"/>
    <property type="match status" value="1"/>
</dbReference>
<dbReference type="Pfam" id="PF08459">
    <property type="entry name" value="UvrC_RNaseH_dom"/>
    <property type="match status" value="1"/>
</dbReference>
<evidence type="ECO:0000256" key="1">
    <source>
        <dbReference type="ARBA" id="ARBA00022490"/>
    </source>
</evidence>
<feature type="domain" description="UVR" evidence="9">
    <location>
        <begin position="205"/>
        <end position="240"/>
    </location>
</feature>
<evidence type="ECO:0000256" key="3">
    <source>
        <dbReference type="ARBA" id="ARBA00022769"/>
    </source>
</evidence>
<protein>
    <recommendedName>
        <fullName evidence="7">UvrABC system protein C</fullName>
        <shortName evidence="7">Protein UvrC</shortName>
    </recommendedName>
    <alternativeName>
        <fullName evidence="7">Excinuclease ABC subunit C</fullName>
    </alternativeName>
</protein>
<evidence type="ECO:0000259" key="9">
    <source>
        <dbReference type="PROSITE" id="PS50151"/>
    </source>
</evidence>
<dbReference type="InterPro" id="IPR038476">
    <property type="entry name" value="UvrC_RNase_H_dom_sf"/>
</dbReference>
<evidence type="ECO:0000313" key="14">
    <source>
        <dbReference type="Proteomes" id="UP000198718"/>
    </source>
</evidence>
<evidence type="ECO:0000259" key="12">
    <source>
        <dbReference type="PROSITE" id="PS50177"/>
    </source>
</evidence>
<comment type="function">
    <text evidence="7">The UvrABC repair system catalyzes the recognition and processing of DNA lesions. UvrC both incises the 5' and 3' sides of the lesion. The N-terminal half is responsible for the 3' incision and the C-terminal half is responsible for the 5' incision.</text>
</comment>
<organism evidence="13 14">
    <name type="scientific">Natronincola ferrireducens</name>
    <dbReference type="NCBI Taxonomy" id="393762"/>
    <lineage>
        <taxon>Bacteria</taxon>
        <taxon>Bacillati</taxon>
        <taxon>Bacillota</taxon>
        <taxon>Clostridia</taxon>
        <taxon>Peptostreptococcales</taxon>
        <taxon>Natronincolaceae</taxon>
        <taxon>Natronincola</taxon>
    </lineage>
</organism>
<reference evidence="13 14" key="1">
    <citation type="submission" date="2016-10" db="EMBL/GenBank/DDBJ databases">
        <authorList>
            <person name="de Groot N.N."/>
        </authorList>
    </citation>
    <scope>NUCLEOTIDE SEQUENCE [LARGE SCALE GENOMIC DNA]</scope>
    <source>
        <strain evidence="13 14">DSM 18346</strain>
    </source>
</reference>
<sequence>MFDLQQQLKILPDKPGVYLMKNEDNEIIYVGKAISLKNRVRQYFQSLKNQTPKVRAMVSNIASFEYIVTDTELEALILECNLIKENKPKYNILLRDDKTYPYIKITMKEEYPRVMKTRRFIKDGSKYFGPYTNITALNETLHIINQLFPIRTCKRNISASIEKGERPCLNFHIKRCLGPCTGRVQKEQYMKLIQEIILFLSGKEDELLKELEEKMKNAAKMLNYEKAALYRDQYQALTSIIERQKVVSINGIDQDVIAAVKGDEESYVQVFFIRKGKVVQRQHFTLSTNKEESIKEILSSFLKQFYNNMTFVPKEILIEEELEDIEVIEDWLTSKRGNKVTLRVPKKGEKKQLIDMVKKNALLMLEETKEINKRKKEEKEKLLKELQELMALEMLPYRIEAFDISNIQGVESVGSMVVFEDGKAKNKDYRRFKIKTVKGVNDYGSIEEIILRRFQRGLEETKTIGEGQTTLEEGKFAIFPDLIMVDGGLGQINSVEKSLAVLGIDIPVCGMVKDKRHRTRGLIYKGRELPIDKTSSVLKFVAKVQDEVHRFAITYHRSLRKESSFYSILQEIPGIGEKRRKALMQHFKDINRIKEATREELLEVEGINKTAAENICNFFKKDLTGREENQ</sequence>
<dbReference type="PROSITE" id="PS50151">
    <property type="entry name" value="UVR"/>
    <property type="match status" value="1"/>
</dbReference>
<dbReference type="SUPFAM" id="SSF46600">
    <property type="entry name" value="C-terminal UvrC-binding domain of UvrB"/>
    <property type="match status" value="1"/>
</dbReference>
<evidence type="ECO:0000313" key="13">
    <source>
        <dbReference type="EMBL" id="SDL28816.1"/>
    </source>
</evidence>
<comment type="subcellular location">
    <subcellularLocation>
        <location evidence="7">Cytoplasm</location>
    </subcellularLocation>
</comment>
<dbReference type="CDD" id="cd10434">
    <property type="entry name" value="GIY-YIG_UvrC_Cho"/>
    <property type="match status" value="1"/>
</dbReference>
<evidence type="ECO:0000256" key="7">
    <source>
        <dbReference type="HAMAP-Rule" id="MF_00203"/>
    </source>
</evidence>
<feature type="domain" description="UvrC family homology region profile" evidence="11">
    <location>
        <begin position="268"/>
        <end position="499"/>
    </location>
</feature>
<keyword evidence="14" id="KW-1185">Reference proteome</keyword>
<keyword evidence="8" id="KW-0175">Coiled coil</keyword>
<dbReference type="GO" id="GO:0009380">
    <property type="term" value="C:excinuclease repair complex"/>
    <property type="evidence" value="ECO:0007669"/>
    <property type="project" value="InterPro"/>
</dbReference>
<keyword evidence="1 7" id="KW-0963">Cytoplasm</keyword>
<keyword evidence="4 7" id="KW-0267">Excision nuclease</keyword>
<comment type="similarity">
    <text evidence="7">Belongs to the UvrC family.</text>
</comment>
<dbReference type="PANTHER" id="PTHR30562">
    <property type="entry name" value="UVRC/OXIDOREDUCTASE"/>
    <property type="match status" value="1"/>
</dbReference>
<evidence type="ECO:0000256" key="6">
    <source>
        <dbReference type="ARBA" id="ARBA00023236"/>
    </source>
</evidence>
<dbReference type="Pfam" id="PF12826">
    <property type="entry name" value="HHH_2"/>
    <property type="match status" value="1"/>
</dbReference>
<dbReference type="InterPro" id="IPR000305">
    <property type="entry name" value="GIY-YIG_endonuc"/>
</dbReference>
<dbReference type="InterPro" id="IPR047296">
    <property type="entry name" value="GIY-YIG_UvrC_Cho"/>
</dbReference>
<feature type="domain" description="NTF2" evidence="12">
    <location>
        <begin position="297"/>
        <end position="485"/>
    </location>
</feature>
<dbReference type="InterPro" id="IPR001943">
    <property type="entry name" value="UVR_dom"/>
</dbReference>
<dbReference type="Proteomes" id="UP000198718">
    <property type="component" value="Unassembled WGS sequence"/>
</dbReference>
<proteinExistence type="inferred from homology"/>